<dbReference type="FunFam" id="3.30.1010.10:FF:000002">
    <property type="entry name" value="Phosphatidylinositol 3-kinase catalytic subunit type 3"/>
    <property type="match status" value="1"/>
</dbReference>
<evidence type="ECO:0000256" key="10">
    <source>
        <dbReference type="ARBA" id="ARBA00041128"/>
    </source>
</evidence>
<evidence type="ECO:0000256" key="12">
    <source>
        <dbReference type="ARBA" id="ARBA00061999"/>
    </source>
</evidence>
<comment type="similarity">
    <text evidence="3">Belongs to the PI3/PI4-kinase family. Type III PI4K subfamily.</text>
</comment>
<dbReference type="SMART" id="SM00146">
    <property type="entry name" value="PI3Kc"/>
    <property type="match status" value="1"/>
</dbReference>
<evidence type="ECO:0000256" key="3">
    <source>
        <dbReference type="ARBA" id="ARBA00006209"/>
    </source>
</evidence>
<dbReference type="GO" id="GO:0071561">
    <property type="term" value="C:nucleus-vacuole junction"/>
    <property type="evidence" value="ECO:0007669"/>
    <property type="project" value="EnsemblFungi"/>
</dbReference>
<dbReference type="InterPro" id="IPR000403">
    <property type="entry name" value="PI3/4_kinase_cat_dom"/>
</dbReference>
<dbReference type="EC" id="2.7.1.137" evidence="4 13"/>
<dbReference type="AlphaFoldDB" id="A0A1E3QTB0"/>
<keyword evidence="7 13" id="KW-0418">Kinase</keyword>
<dbReference type="Gene3D" id="2.60.40.150">
    <property type="entry name" value="C2 domain"/>
    <property type="match status" value="1"/>
</dbReference>
<keyword evidence="18" id="KW-1185">Reference proteome</keyword>
<dbReference type="PROSITE" id="PS00916">
    <property type="entry name" value="PI3_4_KINASE_2"/>
    <property type="match status" value="1"/>
</dbReference>
<dbReference type="InterPro" id="IPR011009">
    <property type="entry name" value="Kinase-like_dom_sf"/>
</dbReference>
<dbReference type="SUPFAM" id="SSF49562">
    <property type="entry name" value="C2 domain (Calcium/lipid-binding domain, CaLB)"/>
    <property type="match status" value="1"/>
</dbReference>
<dbReference type="GO" id="GO:0005794">
    <property type="term" value="C:Golgi apparatus"/>
    <property type="evidence" value="ECO:0007669"/>
    <property type="project" value="UniProtKB-SubCell"/>
</dbReference>
<dbReference type="SMART" id="SM00142">
    <property type="entry name" value="PI3K_C2"/>
    <property type="match status" value="1"/>
</dbReference>
<evidence type="ECO:0000259" key="16">
    <source>
        <dbReference type="PROSITE" id="PS51547"/>
    </source>
</evidence>
<comment type="catalytic activity">
    <reaction evidence="9">
        <text>a 1,2-diacyl-sn-glycero-3-phospho-(1D-myo-inositol) + ATP = a 1,2-diacyl-sn-glycero-3-phospho-(1D-myo-inositol-3-phosphate) + ADP + H(+)</text>
        <dbReference type="Rhea" id="RHEA:12709"/>
        <dbReference type="ChEBI" id="CHEBI:15378"/>
        <dbReference type="ChEBI" id="CHEBI:30616"/>
        <dbReference type="ChEBI" id="CHEBI:57880"/>
        <dbReference type="ChEBI" id="CHEBI:58088"/>
        <dbReference type="ChEBI" id="CHEBI:456216"/>
        <dbReference type="EC" id="2.7.1.137"/>
    </reaction>
    <physiologicalReaction direction="left-to-right" evidence="9">
        <dbReference type="Rhea" id="RHEA:12710"/>
    </physiologicalReaction>
</comment>
<dbReference type="GO" id="GO:0006897">
    <property type="term" value="P:endocytosis"/>
    <property type="evidence" value="ECO:0007669"/>
    <property type="project" value="TreeGrafter"/>
</dbReference>
<dbReference type="GO" id="GO:0004672">
    <property type="term" value="F:protein kinase activity"/>
    <property type="evidence" value="ECO:0007669"/>
    <property type="project" value="EnsemblFungi"/>
</dbReference>
<dbReference type="GO" id="GO:0010008">
    <property type="term" value="C:endosome membrane"/>
    <property type="evidence" value="ECO:0007669"/>
    <property type="project" value="UniProtKB-SubCell"/>
</dbReference>
<dbReference type="PROSITE" id="PS50290">
    <property type="entry name" value="PI3_4_KINASE_3"/>
    <property type="match status" value="1"/>
</dbReference>
<accession>A0A1E3QTB0</accession>
<dbReference type="Pfam" id="PF00454">
    <property type="entry name" value="PI3_PI4_kinase"/>
    <property type="match status" value="1"/>
</dbReference>
<dbReference type="PROSITE" id="PS51545">
    <property type="entry name" value="PIK_HELICAL"/>
    <property type="match status" value="1"/>
</dbReference>
<dbReference type="CDD" id="cd00870">
    <property type="entry name" value="PI3Ka_III"/>
    <property type="match status" value="1"/>
</dbReference>
<dbReference type="PANTHER" id="PTHR10048">
    <property type="entry name" value="PHOSPHATIDYLINOSITOL KINASE"/>
    <property type="match status" value="1"/>
</dbReference>
<dbReference type="PIRSF" id="PIRSF000587">
    <property type="entry name" value="PI3K_Vps34"/>
    <property type="match status" value="1"/>
</dbReference>
<dbReference type="GO" id="GO:0005524">
    <property type="term" value="F:ATP binding"/>
    <property type="evidence" value="ECO:0007669"/>
    <property type="project" value="UniProtKB-UniRule"/>
</dbReference>
<evidence type="ECO:0000256" key="2">
    <source>
        <dbReference type="ARBA" id="ARBA00004481"/>
    </source>
</evidence>
<dbReference type="GO" id="GO:0000425">
    <property type="term" value="P:pexophagy"/>
    <property type="evidence" value="ECO:0007669"/>
    <property type="project" value="EnsemblFungi"/>
</dbReference>
<comment type="subunit">
    <text evidence="12">Component of the autophagy-specific VPS34 PI3-kinase complex I composed of at least VPS15, VPS30, VPS34, and of the VPS34 PI3-kinase complex II composed of VPS15, VPS30, VPS34 and VPS38. Interacts with VMNA7.</text>
</comment>
<dbReference type="SUPFAM" id="SSF56112">
    <property type="entry name" value="Protein kinase-like (PK-like)"/>
    <property type="match status" value="1"/>
</dbReference>
<dbReference type="InterPro" id="IPR036940">
    <property type="entry name" value="PI3/4_kinase_cat_sf"/>
</dbReference>
<dbReference type="InterPro" id="IPR015433">
    <property type="entry name" value="PI3/4_kinase"/>
</dbReference>
<dbReference type="FunFam" id="1.10.1070.11:FF:000002">
    <property type="entry name" value="Phosphatidylinositol 3-kinase catalytic subunit type 3"/>
    <property type="match status" value="1"/>
</dbReference>
<evidence type="ECO:0000256" key="11">
    <source>
        <dbReference type="ARBA" id="ARBA00059175"/>
    </source>
</evidence>
<dbReference type="InterPro" id="IPR057756">
    <property type="entry name" value="PI3-kinase_type3/VPS34_cat"/>
</dbReference>
<dbReference type="SUPFAM" id="SSF48371">
    <property type="entry name" value="ARM repeat"/>
    <property type="match status" value="1"/>
</dbReference>
<dbReference type="GO" id="GO:0034272">
    <property type="term" value="C:phosphatidylinositol 3-kinase complex, class III, type II"/>
    <property type="evidence" value="ECO:0007669"/>
    <property type="project" value="EnsemblFungi"/>
</dbReference>
<evidence type="ECO:0000259" key="14">
    <source>
        <dbReference type="PROSITE" id="PS50290"/>
    </source>
</evidence>
<dbReference type="GO" id="GO:0034271">
    <property type="term" value="C:phosphatidylinositol 3-kinase complex, class III, type I"/>
    <property type="evidence" value="ECO:0007669"/>
    <property type="project" value="EnsemblFungi"/>
</dbReference>
<dbReference type="InterPro" id="IPR008290">
    <property type="entry name" value="PI3K_Vps34"/>
</dbReference>
<dbReference type="InterPro" id="IPR001263">
    <property type="entry name" value="PI3K_accessory_dom"/>
</dbReference>
<dbReference type="Gene3D" id="1.10.1070.11">
    <property type="entry name" value="Phosphatidylinositol 3-/4-kinase, catalytic domain"/>
    <property type="match status" value="1"/>
</dbReference>
<protein>
    <recommendedName>
        <fullName evidence="10 13">Phosphatidylinositol 3-kinase VPS34</fullName>
        <ecNumber evidence="4 13">2.7.1.137</ecNumber>
    </recommendedName>
</protein>
<feature type="domain" description="C2 PI3K-type" evidence="16">
    <location>
        <begin position="14"/>
        <end position="190"/>
    </location>
</feature>
<dbReference type="Pfam" id="PF00792">
    <property type="entry name" value="PI3K_C2"/>
    <property type="match status" value="1"/>
</dbReference>
<proteinExistence type="inferred from homology"/>
<dbReference type="GO" id="GO:0005777">
    <property type="term" value="C:peroxisome"/>
    <property type="evidence" value="ECO:0007669"/>
    <property type="project" value="EnsemblFungi"/>
</dbReference>
<sequence>MDLKSVTFCLSKDLNIPVLIKLRHLQGSSRLCSASSRALDPQKYQTLSEVSNKSDLFATAQIFSSSKPLTIPVTTPYTSFKQLRTWDQTLSFPINYSQLPFDAELSIRFYEFAANQKSLFGACVLRLFNDDDCTLKRGKQKVRVFRENACLPAEPTSAPNELERMEAKIREYENGDIPPVEWLDNLVFKKLETMAKKSDTFVKPENDYYVFLDMALFDLPIVFTDIKYVTPALPRSVAIAAPHTASFLAYESARPKVFDPDQYREDPIEMKFRKLERSHKDGPLNRELKPTPRIRDELNTILSYSPLQALKTSEKNLLWKFRYYLTRDKRGLTKFLKSINWKDQAEVNQAVGLLSSWCDIEIDDALELLSSNFNNHSVERYAVTRLGRASDHELLLYLLQLVQALNYAETAQNDSLTLNDSVQGQSAFTFIDVNDQDGELPVEPASLSPLAEFLISRAIKNPTLANFFYWYVKVEAEDQRDSIYSLTLERFLEDMKAQKDGKLNLKTLQLQIELFRKLTALCVEVKRSRDTTQRKKEFLQDWLADPKNKMISFAPIPLPLDPTVEICGCYPPDCSVFKSSLSPVKVSFLTTDGKTYPLMFKVGDDLRQDQLVVQIITLMDNLLQNENLDLKLTPYKILATGPTEGAIQFVANTTLDSVLKQYNNGILGYLQYHNPDPEEPLGVRRAAMDNYVKSCAGYCVITYILGVGDRHLDNLLICPTGHFFHADFGYILGSDPKPFPPLMKLPIQIVDGMGGTNSENYKIFKNYCFTTYTTLRKNLNLILNLFQLMKGANIPDIQVEPERAVLKVKEKFALELTEEEAILHFQNLINESVNAFLPVVIDRLHSLAQYWRA</sequence>
<dbReference type="PANTHER" id="PTHR10048:SF7">
    <property type="entry name" value="PHOSPHATIDYLINOSITOL 3-KINASE CATALYTIC SUBUNIT TYPE 3"/>
    <property type="match status" value="1"/>
</dbReference>
<evidence type="ECO:0000256" key="4">
    <source>
        <dbReference type="ARBA" id="ARBA00012073"/>
    </source>
</evidence>
<keyword evidence="8 13" id="KW-0067">ATP-binding</keyword>
<dbReference type="SMART" id="SM00145">
    <property type="entry name" value="PI3Ka"/>
    <property type="match status" value="1"/>
</dbReference>
<feature type="domain" description="PIK helical" evidence="15">
    <location>
        <begin position="285"/>
        <end position="498"/>
    </location>
</feature>
<evidence type="ECO:0000256" key="5">
    <source>
        <dbReference type="ARBA" id="ARBA00022679"/>
    </source>
</evidence>
<dbReference type="CDD" id="cd08397">
    <property type="entry name" value="C2_PI3K_class_III"/>
    <property type="match status" value="1"/>
</dbReference>
<dbReference type="InterPro" id="IPR002420">
    <property type="entry name" value="PI3K-type_C2_dom"/>
</dbReference>
<evidence type="ECO:0000256" key="6">
    <source>
        <dbReference type="ARBA" id="ARBA00022741"/>
    </source>
</evidence>
<dbReference type="Proteomes" id="UP000094336">
    <property type="component" value="Unassembled WGS sequence"/>
</dbReference>
<dbReference type="PROSITE" id="PS51547">
    <property type="entry name" value="C2_PI3K"/>
    <property type="match status" value="1"/>
</dbReference>
<dbReference type="InterPro" id="IPR042236">
    <property type="entry name" value="PI3K_accessory_sf"/>
</dbReference>
<dbReference type="GO" id="GO:0000407">
    <property type="term" value="C:phagophore assembly site"/>
    <property type="evidence" value="ECO:0007669"/>
    <property type="project" value="EnsemblFungi"/>
</dbReference>
<dbReference type="CDD" id="cd00896">
    <property type="entry name" value="PI3Kc_III"/>
    <property type="match status" value="1"/>
</dbReference>
<dbReference type="InterPro" id="IPR016024">
    <property type="entry name" value="ARM-type_fold"/>
</dbReference>
<organism evidence="17 18">
    <name type="scientific">Babjeviella inositovora NRRL Y-12698</name>
    <dbReference type="NCBI Taxonomy" id="984486"/>
    <lineage>
        <taxon>Eukaryota</taxon>
        <taxon>Fungi</taxon>
        <taxon>Dikarya</taxon>
        <taxon>Ascomycota</taxon>
        <taxon>Saccharomycotina</taxon>
        <taxon>Pichiomycetes</taxon>
        <taxon>Serinales incertae sedis</taxon>
        <taxon>Babjeviella</taxon>
    </lineage>
</organism>
<evidence type="ECO:0000256" key="9">
    <source>
        <dbReference type="ARBA" id="ARBA00023985"/>
    </source>
</evidence>
<evidence type="ECO:0000256" key="7">
    <source>
        <dbReference type="ARBA" id="ARBA00022777"/>
    </source>
</evidence>
<dbReference type="GO" id="GO:0000329">
    <property type="term" value="C:fungal-type vacuole membrane"/>
    <property type="evidence" value="ECO:0007669"/>
    <property type="project" value="EnsemblFungi"/>
</dbReference>
<keyword evidence="5 13" id="KW-0808">Transferase</keyword>
<dbReference type="GO" id="GO:0000045">
    <property type="term" value="P:autophagosome assembly"/>
    <property type="evidence" value="ECO:0007669"/>
    <property type="project" value="TreeGrafter"/>
</dbReference>
<evidence type="ECO:0000256" key="1">
    <source>
        <dbReference type="ARBA" id="ARBA00004150"/>
    </source>
</evidence>
<dbReference type="OrthoDB" id="67688at2759"/>
<comment type="subcellular location">
    <subcellularLocation>
        <location evidence="2">Endosome membrane</location>
        <topology evidence="2">Peripheral membrane protein</topology>
    </subcellularLocation>
    <subcellularLocation>
        <location evidence="1">Golgi apparatus</location>
        <location evidence="1">trans-Golgi network membrane</location>
        <topology evidence="1">Peripheral membrane protein</topology>
    </subcellularLocation>
</comment>
<dbReference type="Gene3D" id="1.25.40.70">
    <property type="entry name" value="Phosphatidylinositol 3-kinase, accessory domain (PIK)"/>
    <property type="match status" value="1"/>
</dbReference>
<dbReference type="GO" id="GO:0032120">
    <property type="term" value="P:ascospore-type prospore membrane formation"/>
    <property type="evidence" value="ECO:0007669"/>
    <property type="project" value="EnsemblFungi"/>
</dbReference>
<evidence type="ECO:0000259" key="15">
    <source>
        <dbReference type="PROSITE" id="PS51545"/>
    </source>
</evidence>
<evidence type="ECO:0000313" key="17">
    <source>
        <dbReference type="EMBL" id="ODQ80167.1"/>
    </source>
</evidence>
<dbReference type="Gene3D" id="3.30.1010.10">
    <property type="entry name" value="Phosphatidylinositol 3-kinase Catalytic Subunit, Chain A, domain 4"/>
    <property type="match status" value="1"/>
</dbReference>
<evidence type="ECO:0000256" key="13">
    <source>
        <dbReference type="PIRNR" id="PIRNR000587"/>
    </source>
</evidence>
<name>A0A1E3QTB0_9ASCO</name>
<comment type="function">
    <text evidence="11">Multifunctional phosphatidylinositol 3-kinase involved in acidification of vacuoles, pH-dependent cell growth, and autophagocytosis. Plays an important role in protein transport and virulence. Component of the autophagy-specific VPS34 PI3-kinase complex I essential to recruit the ATG8-phosphatidylinositol conjugate and the ATG12-ATG5 conjugate to the pre-autophagosomal structure. Also involved in endosome-to-Golgi retrograde transport as part of the VPS34 PI3-kinase complex II. This second complex is required for the endosome-to-Golgi retrieval of PEP1 and KEX2, and the recruitment of VPS5 and VPS7, two components of the retromer complex, to endosomal membranes (probably through the synthesis of a specific pool of phosphatidylinositol 3-phosphate recruiting the retromer to the endosomes). Finally, it might also be involved in ethanol tolerance and cell wall integrity.</text>
</comment>
<dbReference type="InterPro" id="IPR018936">
    <property type="entry name" value="PI3/4_kinase_CS"/>
</dbReference>
<reference evidence="18" key="1">
    <citation type="submission" date="2016-05" db="EMBL/GenBank/DDBJ databases">
        <title>Comparative genomics of biotechnologically important yeasts.</title>
        <authorList>
            <consortium name="DOE Joint Genome Institute"/>
            <person name="Riley R."/>
            <person name="Haridas S."/>
            <person name="Wolfe K.H."/>
            <person name="Lopes M.R."/>
            <person name="Hittinger C.T."/>
            <person name="Goker M."/>
            <person name="Salamov A."/>
            <person name="Wisecaver J."/>
            <person name="Long T.M."/>
            <person name="Aerts A.L."/>
            <person name="Barry K."/>
            <person name="Choi C."/>
            <person name="Clum A."/>
            <person name="Coughlan A.Y."/>
            <person name="Deshpande S."/>
            <person name="Douglass A.P."/>
            <person name="Hanson S.J."/>
            <person name="Klenk H.-P."/>
            <person name="Labutti K."/>
            <person name="Lapidus A."/>
            <person name="Lindquist E."/>
            <person name="Lipzen A."/>
            <person name="Meier-Kolthoff J.P."/>
            <person name="Ohm R.A."/>
            <person name="Otillar R.P."/>
            <person name="Pangilinan J."/>
            <person name="Peng Y."/>
            <person name="Rokas A."/>
            <person name="Rosa C.A."/>
            <person name="Scheuner C."/>
            <person name="Sibirny A.A."/>
            <person name="Slot J.C."/>
            <person name="Stielow J.B."/>
            <person name="Sun H."/>
            <person name="Kurtzman C.P."/>
            <person name="Blackwell M."/>
            <person name="Grigoriev I.V."/>
            <person name="Jeffries T.W."/>
        </authorList>
    </citation>
    <scope>NUCLEOTIDE SEQUENCE [LARGE SCALE GENOMIC DNA]</scope>
    <source>
        <strain evidence="18">NRRL Y-12698</strain>
    </source>
</reference>
<dbReference type="GO" id="GO:0016303">
    <property type="term" value="F:1-phosphatidylinositol-3-kinase activity"/>
    <property type="evidence" value="ECO:0007669"/>
    <property type="project" value="UniProtKB-UniRule"/>
</dbReference>
<dbReference type="GO" id="GO:0051365">
    <property type="term" value="P:cellular response to potassium ion starvation"/>
    <property type="evidence" value="ECO:0007669"/>
    <property type="project" value="EnsemblFungi"/>
</dbReference>
<feature type="domain" description="PI3K/PI4K catalytic" evidence="14">
    <location>
        <begin position="570"/>
        <end position="837"/>
    </location>
</feature>
<dbReference type="InterPro" id="IPR035892">
    <property type="entry name" value="C2_domain_sf"/>
</dbReference>
<dbReference type="PROSITE" id="PS00915">
    <property type="entry name" value="PI3_4_KINASE_1"/>
    <property type="match status" value="1"/>
</dbReference>
<dbReference type="Pfam" id="PF00613">
    <property type="entry name" value="PI3Ka"/>
    <property type="match status" value="1"/>
</dbReference>
<dbReference type="GeneID" id="30146523"/>
<dbReference type="RefSeq" id="XP_018985495.1">
    <property type="nucleotide sequence ID" value="XM_019128670.1"/>
</dbReference>
<dbReference type="GO" id="GO:0048015">
    <property type="term" value="P:phosphatidylinositol-mediated signaling"/>
    <property type="evidence" value="ECO:0007669"/>
    <property type="project" value="TreeGrafter"/>
</dbReference>
<keyword evidence="6 13" id="KW-0547">Nucleotide-binding</keyword>
<evidence type="ECO:0000313" key="18">
    <source>
        <dbReference type="Proteomes" id="UP000094336"/>
    </source>
</evidence>
<dbReference type="GO" id="GO:0032968">
    <property type="term" value="P:positive regulation of transcription elongation by RNA polymerase II"/>
    <property type="evidence" value="ECO:0007669"/>
    <property type="project" value="EnsemblFungi"/>
</dbReference>
<dbReference type="EMBL" id="KV454430">
    <property type="protein sequence ID" value="ODQ80167.1"/>
    <property type="molecule type" value="Genomic_DNA"/>
</dbReference>
<evidence type="ECO:0000256" key="8">
    <source>
        <dbReference type="ARBA" id="ARBA00022840"/>
    </source>
</evidence>
<dbReference type="STRING" id="984486.A0A1E3QTB0"/>
<gene>
    <name evidence="17" type="ORF">BABINDRAFT_161146</name>
</gene>